<feature type="transmembrane region" description="Helical" evidence="1">
    <location>
        <begin position="60"/>
        <end position="82"/>
    </location>
</feature>
<evidence type="ECO:0000256" key="1">
    <source>
        <dbReference type="SAM" id="Phobius"/>
    </source>
</evidence>
<dbReference type="EMBL" id="MSTI01000018">
    <property type="protein sequence ID" value="OLV19854.1"/>
    <property type="molecule type" value="Genomic_DNA"/>
</dbReference>
<name>A0A1U7P3W3_9DEIO</name>
<protein>
    <submittedName>
        <fullName evidence="2">Uncharacterized protein</fullName>
    </submittedName>
</protein>
<gene>
    <name evidence="2" type="ORF">BOO71_0001258</name>
</gene>
<keyword evidence="3" id="KW-1185">Reference proteome</keyword>
<dbReference type="AlphaFoldDB" id="A0A1U7P3W3"/>
<proteinExistence type="predicted"/>
<sequence length="147" mass="15623">MTPIPIPSPSSPPGRSRAQRVGALASKMGLIGGILAALAAVMIAIGQSGESDVLSFVKGMGFGILSALPFFFAVYTVRAVLLMDEYVRALQMQATSIAFMVTMVVAGGLIALEAAFKFQTPSYVFYAVGMLSWMIALAVLNRRSRQE</sequence>
<comment type="caution">
    <text evidence="2">The sequence shown here is derived from an EMBL/GenBank/DDBJ whole genome shotgun (WGS) entry which is preliminary data.</text>
</comment>
<evidence type="ECO:0000313" key="3">
    <source>
        <dbReference type="Proteomes" id="UP000186607"/>
    </source>
</evidence>
<evidence type="ECO:0000313" key="2">
    <source>
        <dbReference type="EMBL" id="OLV19854.1"/>
    </source>
</evidence>
<dbReference type="Proteomes" id="UP000186607">
    <property type="component" value="Unassembled WGS sequence"/>
</dbReference>
<dbReference type="RefSeq" id="WP_254842990.1">
    <property type="nucleotide sequence ID" value="NZ_MSTI01000018.1"/>
</dbReference>
<keyword evidence="1" id="KW-1133">Transmembrane helix</keyword>
<accession>A0A1U7P3W3</accession>
<keyword evidence="1" id="KW-0812">Transmembrane</keyword>
<dbReference type="STRING" id="249408.BOO71_0001258"/>
<feature type="transmembrane region" description="Helical" evidence="1">
    <location>
        <begin position="21"/>
        <end position="45"/>
    </location>
</feature>
<feature type="transmembrane region" description="Helical" evidence="1">
    <location>
        <begin position="94"/>
        <end position="116"/>
    </location>
</feature>
<organism evidence="2 3">
    <name type="scientific">Deinococcus marmoris</name>
    <dbReference type="NCBI Taxonomy" id="249408"/>
    <lineage>
        <taxon>Bacteria</taxon>
        <taxon>Thermotogati</taxon>
        <taxon>Deinococcota</taxon>
        <taxon>Deinococci</taxon>
        <taxon>Deinococcales</taxon>
        <taxon>Deinococcaceae</taxon>
        <taxon>Deinococcus</taxon>
    </lineage>
</organism>
<keyword evidence="1" id="KW-0472">Membrane</keyword>
<feature type="transmembrane region" description="Helical" evidence="1">
    <location>
        <begin position="122"/>
        <end position="140"/>
    </location>
</feature>
<reference evidence="2 3" key="1">
    <citation type="submission" date="2017-01" db="EMBL/GenBank/DDBJ databases">
        <title>Genome Analysis of Deinococcus marmoris KOPRI26562.</title>
        <authorList>
            <person name="Kim J.H."/>
            <person name="Oh H.-M."/>
        </authorList>
    </citation>
    <scope>NUCLEOTIDE SEQUENCE [LARGE SCALE GENOMIC DNA]</scope>
    <source>
        <strain evidence="2 3">KOPRI26562</strain>
    </source>
</reference>